<dbReference type="PANTHER" id="PTHR35342:SF5">
    <property type="entry name" value="TRICARBOXYLIC TRANSPORT PROTEIN"/>
    <property type="match status" value="1"/>
</dbReference>
<dbReference type="AlphaFoldDB" id="A0A940MX77"/>
<comment type="caution">
    <text evidence="3">The sequence shown here is derived from an EMBL/GenBank/DDBJ whole genome shotgun (WGS) entry which is preliminary data.</text>
</comment>
<evidence type="ECO:0000256" key="1">
    <source>
        <dbReference type="SAM" id="Phobius"/>
    </source>
</evidence>
<gene>
    <name evidence="3" type="ORF">J5474_18820</name>
</gene>
<keyword evidence="1" id="KW-0472">Membrane</keyword>
<reference evidence="3" key="1">
    <citation type="submission" date="2021-03" db="EMBL/GenBank/DDBJ databases">
        <title>Sagittula salina sp. nov. strain M10.9X isolated from the marine waste.</title>
        <authorList>
            <person name="Satari L."/>
            <person name="Molina-Menor E."/>
            <person name="Vidal-Verdu A."/>
            <person name="Pascual J."/>
            <person name="Pereto J."/>
            <person name="Porcar M."/>
        </authorList>
    </citation>
    <scope>NUCLEOTIDE SEQUENCE</scope>
    <source>
        <strain evidence="3">M10.9X</strain>
    </source>
</reference>
<protein>
    <submittedName>
        <fullName evidence="3">Tripartite tricarboxylate transporter permease</fullName>
    </submittedName>
</protein>
<proteinExistence type="predicted"/>
<feature type="transmembrane region" description="Helical" evidence="1">
    <location>
        <begin position="203"/>
        <end position="223"/>
    </location>
</feature>
<evidence type="ECO:0000313" key="3">
    <source>
        <dbReference type="EMBL" id="MBP0484529.1"/>
    </source>
</evidence>
<feature type="transmembrane region" description="Helical" evidence="1">
    <location>
        <begin position="7"/>
        <end position="29"/>
    </location>
</feature>
<feature type="transmembrane region" description="Helical" evidence="1">
    <location>
        <begin position="171"/>
        <end position="191"/>
    </location>
</feature>
<dbReference type="InterPro" id="IPR002823">
    <property type="entry name" value="DUF112_TM"/>
</dbReference>
<dbReference type="Pfam" id="PF01970">
    <property type="entry name" value="TctA"/>
    <property type="match status" value="1"/>
</dbReference>
<evidence type="ECO:0000259" key="2">
    <source>
        <dbReference type="Pfam" id="PF01970"/>
    </source>
</evidence>
<feature type="transmembrane region" description="Helical" evidence="1">
    <location>
        <begin position="354"/>
        <end position="383"/>
    </location>
</feature>
<sequence>MRHMENIILGLSTALLPMNLLACLGGVILGTAIGVIPGIGAMAAIALILPLTFSLDPTTGIVMLAGVYYGAEYGGSTASILLNLPGTPSNAITCLDGYPMAQQGRAGVALFITTIASFVGGSIGIVVLTLLTPVIVDVAVAFGPAEYFALILLCFVAVSAIGALDVRKNIAMILIGGLVSTVGIDLYDGSYRYTFGRDELIDGLSLVPVAMGLFGLSEIILSVRNGGTRAKQSITLRSMLPTREDWRRMGLPMLRGAGFGCIFGPLPGTGPSVAALTSYATERRVSKEPHEFGQGRVEGIAGPEASNNAAVQTAFIPTLSLGIPGTPTMAIMIGALMIHGVVPGPMLVQNEPALFWGLVMSFWIGNLLLLVLNIPLISVWVALLNIPYRLLYPSIIVLICIGSYSISNSTFDVGLMLGFGVLGYVLRRQGFAPAPLLIGFVLTPMLEENLRRGWLMGRGDPLYFASSPMAAIVLLMCFALGGLALAGPALRRRRARRLNDIPNPGGHA</sequence>
<accession>A0A940MX77</accession>
<name>A0A940MX77_9RHOB</name>
<feature type="transmembrane region" description="Helical" evidence="1">
    <location>
        <begin position="462"/>
        <end position="487"/>
    </location>
</feature>
<feature type="transmembrane region" description="Helical" evidence="1">
    <location>
        <begin position="35"/>
        <end position="55"/>
    </location>
</feature>
<keyword evidence="1" id="KW-1133">Transmembrane helix</keyword>
<dbReference type="EMBL" id="JAGISH010000014">
    <property type="protein sequence ID" value="MBP0484529.1"/>
    <property type="molecule type" value="Genomic_DNA"/>
</dbReference>
<feature type="transmembrane region" description="Helical" evidence="1">
    <location>
        <begin position="329"/>
        <end position="348"/>
    </location>
</feature>
<feature type="transmembrane region" description="Helical" evidence="1">
    <location>
        <begin position="390"/>
        <end position="407"/>
    </location>
</feature>
<keyword evidence="4" id="KW-1185">Reference proteome</keyword>
<dbReference type="PANTHER" id="PTHR35342">
    <property type="entry name" value="TRICARBOXYLIC TRANSPORT PROTEIN"/>
    <property type="match status" value="1"/>
</dbReference>
<dbReference type="Proteomes" id="UP000675940">
    <property type="component" value="Unassembled WGS sequence"/>
</dbReference>
<evidence type="ECO:0000313" key="4">
    <source>
        <dbReference type="Proteomes" id="UP000675940"/>
    </source>
</evidence>
<keyword evidence="1" id="KW-0812">Transmembrane</keyword>
<organism evidence="3 4">
    <name type="scientific">Sagittula salina</name>
    <dbReference type="NCBI Taxonomy" id="2820268"/>
    <lineage>
        <taxon>Bacteria</taxon>
        <taxon>Pseudomonadati</taxon>
        <taxon>Pseudomonadota</taxon>
        <taxon>Alphaproteobacteria</taxon>
        <taxon>Rhodobacterales</taxon>
        <taxon>Roseobacteraceae</taxon>
        <taxon>Sagittula</taxon>
    </lineage>
</organism>
<feature type="transmembrane region" description="Helical" evidence="1">
    <location>
        <begin position="108"/>
        <end position="135"/>
    </location>
</feature>
<feature type="transmembrane region" description="Helical" evidence="1">
    <location>
        <begin position="147"/>
        <end position="164"/>
    </location>
</feature>
<feature type="domain" description="DUF112" evidence="2">
    <location>
        <begin position="20"/>
        <end position="437"/>
    </location>
</feature>